<dbReference type="AlphaFoldDB" id="A0A2B7Y6Z0"/>
<protein>
    <submittedName>
        <fullName evidence="2">Uncharacterized protein</fullName>
    </submittedName>
</protein>
<sequence>MVSIKALVALVAINIISVTAIPVPEAGSSADASSKTIAARAASSIYMCEHEEWNGQCTEDSVELGTCKNVPRGWKDRITSIRNNRKDNSKCTWYL</sequence>
<gene>
    <name evidence="2" type="ORF">AJ79_01379</name>
</gene>
<evidence type="ECO:0000313" key="2">
    <source>
        <dbReference type="EMBL" id="PGH16995.1"/>
    </source>
</evidence>
<proteinExistence type="predicted"/>
<keyword evidence="3" id="KW-1185">Reference proteome</keyword>
<evidence type="ECO:0000313" key="3">
    <source>
        <dbReference type="Proteomes" id="UP000223968"/>
    </source>
</evidence>
<organism evidence="2 3">
    <name type="scientific">Helicocarpus griseus UAMH5409</name>
    <dbReference type="NCBI Taxonomy" id="1447875"/>
    <lineage>
        <taxon>Eukaryota</taxon>
        <taxon>Fungi</taxon>
        <taxon>Dikarya</taxon>
        <taxon>Ascomycota</taxon>
        <taxon>Pezizomycotina</taxon>
        <taxon>Eurotiomycetes</taxon>
        <taxon>Eurotiomycetidae</taxon>
        <taxon>Onygenales</taxon>
        <taxon>Ajellomycetaceae</taxon>
        <taxon>Helicocarpus</taxon>
    </lineage>
</organism>
<feature type="signal peptide" evidence="1">
    <location>
        <begin position="1"/>
        <end position="20"/>
    </location>
</feature>
<name>A0A2B7Y6Z0_9EURO</name>
<comment type="caution">
    <text evidence="2">The sequence shown here is derived from an EMBL/GenBank/DDBJ whole genome shotgun (WGS) entry which is preliminary data.</text>
</comment>
<feature type="chain" id="PRO_5012835171" evidence="1">
    <location>
        <begin position="21"/>
        <end position="95"/>
    </location>
</feature>
<dbReference type="OrthoDB" id="2910287at2759"/>
<evidence type="ECO:0000256" key="1">
    <source>
        <dbReference type="SAM" id="SignalP"/>
    </source>
</evidence>
<dbReference type="Proteomes" id="UP000223968">
    <property type="component" value="Unassembled WGS sequence"/>
</dbReference>
<dbReference type="STRING" id="1447875.A0A2B7Y6Z0"/>
<dbReference type="EMBL" id="PDNB01000013">
    <property type="protein sequence ID" value="PGH16995.1"/>
    <property type="molecule type" value="Genomic_DNA"/>
</dbReference>
<reference evidence="2 3" key="1">
    <citation type="submission" date="2017-10" db="EMBL/GenBank/DDBJ databases">
        <title>Comparative genomics in systemic dimorphic fungi from Ajellomycetaceae.</title>
        <authorList>
            <person name="Munoz J.F."/>
            <person name="Mcewen J.G."/>
            <person name="Clay O.K."/>
            <person name="Cuomo C.A."/>
        </authorList>
    </citation>
    <scope>NUCLEOTIDE SEQUENCE [LARGE SCALE GENOMIC DNA]</scope>
    <source>
        <strain evidence="2 3">UAMH5409</strain>
    </source>
</reference>
<keyword evidence="1" id="KW-0732">Signal</keyword>
<accession>A0A2B7Y6Z0</accession>